<evidence type="ECO:0000313" key="3">
    <source>
        <dbReference type="Proteomes" id="UP001362999"/>
    </source>
</evidence>
<dbReference type="Proteomes" id="UP001362999">
    <property type="component" value="Unassembled WGS sequence"/>
</dbReference>
<reference evidence="2 3" key="1">
    <citation type="journal article" date="2024" name="J Genomics">
        <title>Draft genome sequencing and assembly of Favolaschia claudopus CIRM-BRFM 2984 isolated from oak limbs.</title>
        <authorList>
            <person name="Navarro D."/>
            <person name="Drula E."/>
            <person name="Chaduli D."/>
            <person name="Cazenave R."/>
            <person name="Ahrendt S."/>
            <person name="Wang J."/>
            <person name="Lipzen A."/>
            <person name="Daum C."/>
            <person name="Barry K."/>
            <person name="Grigoriev I.V."/>
            <person name="Favel A."/>
            <person name="Rosso M.N."/>
            <person name="Martin F."/>
        </authorList>
    </citation>
    <scope>NUCLEOTIDE SEQUENCE [LARGE SCALE GENOMIC DNA]</scope>
    <source>
        <strain evidence="2 3">CIRM-BRFM 2984</strain>
    </source>
</reference>
<gene>
    <name evidence="2" type="ORF">R3P38DRAFT_3262464</name>
</gene>
<dbReference type="SUPFAM" id="SSF52047">
    <property type="entry name" value="RNI-like"/>
    <property type="match status" value="1"/>
</dbReference>
<accession>A0AAW0CGR0</accession>
<keyword evidence="3" id="KW-1185">Reference proteome</keyword>
<name>A0AAW0CGR0_9AGAR</name>
<organism evidence="2 3">
    <name type="scientific">Favolaschia claudopus</name>
    <dbReference type="NCBI Taxonomy" id="2862362"/>
    <lineage>
        <taxon>Eukaryota</taxon>
        <taxon>Fungi</taxon>
        <taxon>Dikarya</taxon>
        <taxon>Basidiomycota</taxon>
        <taxon>Agaricomycotina</taxon>
        <taxon>Agaricomycetes</taxon>
        <taxon>Agaricomycetidae</taxon>
        <taxon>Agaricales</taxon>
        <taxon>Marasmiineae</taxon>
        <taxon>Mycenaceae</taxon>
        <taxon>Favolaschia</taxon>
    </lineage>
</organism>
<protein>
    <recommendedName>
        <fullName evidence="4">F-box domain-containing protein</fullName>
    </recommendedName>
</protein>
<evidence type="ECO:0000313" key="2">
    <source>
        <dbReference type="EMBL" id="KAK7037978.1"/>
    </source>
</evidence>
<feature type="compositionally biased region" description="Acidic residues" evidence="1">
    <location>
        <begin position="514"/>
        <end position="527"/>
    </location>
</feature>
<dbReference type="InterPro" id="IPR032675">
    <property type="entry name" value="LRR_dom_sf"/>
</dbReference>
<dbReference type="InterPro" id="IPR036047">
    <property type="entry name" value="F-box-like_dom_sf"/>
</dbReference>
<dbReference type="EMBL" id="JAWWNJ010000017">
    <property type="protein sequence ID" value="KAK7037978.1"/>
    <property type="molecule type" value="Genomic_DNA"/>
</dbReference>
<evidence type="ECO:0000256" key="1">
    <source>
        <dbReference type="SAM" id="MobiDB-lite"/>
    </source>
</evidence>
<comment type="caution">
    <text evidence="2">The sequence shown here is derived from an EMBL/GenBank/DDBJ whole genome shotgun (WGS) entry which is preliminary data.</text>
</comment>
<proteinExistence type="predicted"/>
<evidence type="ECO:0008006" key="4">
    <source>
        <dbReference type="Google" id="ProtNLM"/>
    </source>
</evidence>
<dbReference type="AlphaFoldDB" id="A0AAW0CGR0"/>
<feature type="region of interest" description="Disordered" evidence="1">
    <location>
        <begin position="505"/>
        <end position="527"/>
    </location>
</feature>
<dbReference type="SUPFAM" id="SSF81383">
    <property type="entry name" value="F-box domain"/>
    <property type="match status" value="1"/>
</dbReference>
<dbReference type="Gene3D" id="3.80.10.10">
    <property type="entry name" value="Ribonuclease Inhibitor"/>
    <property type="match status" value="1"/>
</dbReference>
<sequence>MPPPTIGALHDALHEQISGLRSQLDAVRARSTALDAKKAALHLELAAVMAEETGCKKEIDVLEDALHTVLQKVCFISRIPAEILSEIFLWSVASSPEYITPWRLSHVCRYWRNTARSNPLHWSHITIDCRLASALTYSPAALESQLELSKAVPLKLKLFFIEDNDTEFLHLSNLLDLLLLHSDRWARLVIGTTEDGDGDVFNVIREARHRLSELRYLESEGWNPRWPVDLSYVFAEAPNLKVVSLHRWEFTEDIPCIHLPWHQLTCLYLTAAQDLTLEWLRTAENLVDLKYYELTGRAMETTTDELIVLPQLRRLSLLYGDCITRSLIAPHLQDLEVRFDAKNISEFIHRSACHLSRLSFISSTYNYTSIVTALPRTCNLSHLELCLDAEDSDSDSSVDDHIRFLTDLFRVLILTGCSTDICPNLVSLCIDSLPPAFYREEPEFDDWFCEMLESRWNLSPNFRSLRSVQTKAPLSVRSSIWNRLEALRLDGLDLTKAIWSQEEDDEWEAHMADEEQTSMDDEKTDSD</sequence>